<dbReference type="EMBL" id="UINC01000410">
    <property type="protein sequence ID" value="SUZ54843.1"/>
    <property type="molecule type" value="Genomic_DNA"/>
</dbReference>
<evidence type="ECO:0000313" key="2">
    <source>
        <dbReference type="EMBL" id="SUZ54843.1"/>
    </source>
</evidence>
<gene>
    <name evidence="2" type="ORF">METZ01_LOCUS7697</name>
</gene>
<keyword evidence="1" id="KW-1133">Transmembrane helix</keyword>
<dbReference type="AlphaFoldDB" id="A0A381NMT4"/>
<evidence type="ECO:0000256" key="1">
    <source>
        <dbReference type="SAM" id="Phobius"/>
    </source>
</evidence>
<accession>A0A381NMT4</accession>
<keyword evidence="1" id="KW-0472">Membrane</keyword>
<reference evidence="2" key="1">
    <citation type="submission" date="2018-05" db="EMBL/GenBank/DDBJ databases">
        <authorList>
            <person name="Lanie J.A."/>
            <person name="Ng W.-L."/>
            <person name="Kazmierczak K.M."/>
            <person name="Andrzejewski T.M."/>
            <person name="Davidsen T.M."/>
            <person name="Wayne K.J."/>
            <person name="Tettelin H."/>
            <person name="Glass J.I."/>
            <person name="Rusch D."/>
            <person name="Podicherti R."/>
            <person name="Tsui H.-C.T."/>
            <person name="Winkler M.E."/>
        </authorList>
    </citation>
    <scope>NUCLEOTIDE SEQUENCE</scope>
</reference>
<sequence length="65" mass="7945">MSIKEKLIPPFLKSYIIFYKENGFKKTVKKHGWKLFIIIFMYYLIRDSILYIIIPYFALKGIFNF</sequence>
<proteinExistence type="predicted"/>
<feature type="transmembrane region" description="Helical" evidence="1">
    <location>
        <begin position="35"/>
        <end position="59"/>
    </location>
</feature>
<protein>
    <submittedName>
        <fullName evidence="2">Uncharacterized protein</fullName>
    </submittedName>
</protein>
<organism evidence="2">
    <name type="scientific">marine metagenome</name>
    <dbReference type="NCBI Taxonomy" id="408172"/>
    <lineage>
        <taxon>unclassified sequences</taxon>
        <taxon>metagenomes</taxon>
        <taxon>ecological metagenomes</taxon>
    </lineage>
</organism>
<keyword evidence="1" id="KW-0812">Transmembrane</keyword>
<name>A0A381NMT4_9ZZZZ</name>